<dbReference type="PROSITE" id="PS50110">
    <property type="entry name" value="RESPONSE_REGULATORY"/>
    <property type="match status" value="1"/>
</dbReference>
<sequence>MSNAIRNVVRKQTARFRGTNRLTLSRPHFDKASDGDWTHANRQEVAACPRTVQPSRTRVLRVLVVDDNPDFAESSAVLLRMWGHDARVAFSGKVALEAATGFPPHVFLLDIAMPRMSGYELARHCRARFRASLLVAITGYADAVHRALGEQAGFDRYLAKPVDLAALEALLLFELDRVSSPPDGGAETTDRRDTE</sequence>
<dbReference type="KEGG" id="lrs:PX52LOC_06963"/>
<dbReference type="Proteomes" id="UP000324974">
    <property type="component" value="Chromosome"/>
</dbReference>
<evidence type="ECO:0000313" key="5">
    <source>
        <dbReference type="Proteomes" id="UP000324974"/>
    </source>
</evidence>
<dbReference type="EMBL" id="CP042425">
    <property type="protein sequence ID" value="QEL19882.1"/>
    <property type="molecule type" value="Genomic_DNA"/>
</dbReference>
<accession>A0A5C1AQ41</accession>
<feature type="domain" description="Response regulatory" evidence="3">
    <location>
        <begin position="61"/>
        <end position="175"/>
    </location>
</feature>
<dbReference type="InterPro" id="IPR050595">
    <property type="entry name" value="Bact_response_regulator"/>
</dbReference>
<dbReference type="SMART" id="SM00448">
    <property type="entry name" value="REC"/>
    <property type="match status" value="1"/>
</dbReference>
<gene>
    <name evidence="4" type="ORF">PX52LOC_06963</name>
</gene>
<evidence type="ECO:0000256" key="2">
    <source>
        <dbReference type="PROSITE-ProRule" id="PRU00169"/>
    </source>
</evidence>
<dbReference type="Gene3D" id="3.40.50.2300">
    <property type="match status" value="1"/>
</dbReference>
<dbReference type="InterPro" id="IPR001789">
    <property type="entry name" value="Sig_transdc_resp-reg_receiver"/>
</dbReference>
<dbReference type="RefSeq" id="WP_149114225.1">
    <property type="nucleotide sequence ID" value="NZ_CP042425.1"/>
</dbReference>
<dbReference type="SUPFAM" id="SSF52172">
    <property type="entry name" value="CheY-like"/>
    <property type="match status" value="1"/>
</dbReference>
<dbReference type="PANTHER" id="PTHR44591">
    <property type="entry name" value="STRESS RESPONSE REGULATOR PROTEIN 1"/>
    <property type="match status" value="1"/>
</dbReference>
<name>A0A5C1AQ41_9BACT</name>
<evidence type="ECO:0000256" key="1">
    <source>
        <dbReference type="ARBA" id="ARBA00022553"/>
    </source>
</evidence>
<keyword evidence="1 2" id="KW-0597">Phosphoprotein</keyword>
<dbReference type="AlphaFoldDB" id="A0A5C1AQ41"/>
<evidence type="ECO:0000259" key="3">
    <source>
        <dbReference type="PROSITE" id="PS50110"/>
    </source>
</evidence>
<dbReference type="InterPro" id="IPR011006">
    <property type="entry name" value="CheY-like_superfamily"/>
</dbReference>
<keyword evidence="5" id="KW-1185">Reference proteome</keyword>
<protein>
    <submittedName>
        <fullName evidence="4">Response regulator</fullName>
    </submittedName>
</protein>
<dbReference type="GO" id="GO:0000160">
    <property type="term" value="P:phosphorelay signal transduction system"/>
    <property type="evidence" value="ECO:0007669"/>
    <property type="project" value="InterPro"/>
</dbReference>
<organism evidence="4 5">
    <name type="scientific">Limnoglobus roseus</name>
    <dbReference type="NCBI Taxonomy" id="2598579"/>
    <lineage>
        <taxon>Bacteria</taxon>
        <taxon>Pseudomonadati</taxon>
        <taxon>Planctomycetota</taxon>
        <taxon>Planctomycetia</taxon>
        <taxon>Gemmatales</taxon>
        <taxon>Gemmataceae</taxon>
        <taxon>Limnoglobus</taxon>
    </lineage>
</organism>
<proteinExistence type="predicted"/>
<feature type="modified residue" description="4-aspartylphosphate" evidence="2">
    <location>
        <position position="110"/>
    </location>
</feature>
<reference evidence="5" key="1">
    <citation type="submission" date="2019-08" db="EMBL/GenBank/DDBJ databases">
        <title>Limnoglobus roseus gen. nov., sp. nov., a novel freshwater planctomycete with a giant genome from the family Gemmataceae.</title>
        <authorList>
            <person name="Kulichevskaya I.S."/>
            <person name="Naumoff D.G."/>
            <person name="Miroshnikov K."/>
            <person name="Ivanova A."/>
            <person name="Philippov D.A."/>
            <person name="Hakobyan A."/>
            <person name="Rijpstra I.C."/>
            <person name="Sinninghe Damste J.S."/>
            <person name="Liesack W."/>
            <person name="Dedysh S.N."/>
        </authorList>
    </citation>
    <scope>NUCLEOTIDE SEQUENCE [LARGE SCALE GENOMIC DNA]</scope>
    <source>
        <strain evidence="5">PX52</strain>
    </source>
</reference>
<dbReference type="PANTHER" id="PTHR44591:SF3">
    <property type="entry name" value="RESPONSE REGULATORY DOMAIN-CONTAINING PROTEIN"/>
    <property type="match status" value="1"/>
</dbReference>
<dbReference type="Pfam" id="PF00072">
    <property type="entry name" value="Response_reg"/>
    <property type="match status" value="1"/>
</dbReference>
<dbReference type="OrthoDB" id="9809318at2"/>
<evidence type="ECO:0000313" key="4">
    <source>
        <dbReference type="EMBL" id="QEL19882.1"/>
    </source>
</evidence>